<dbReference type="CDD" id="cd14014">
    <property type="entry name" value="STKc_PknB_like"/>
    <property type="match status" value="1"/>
</dbReference>
<dbReference type="GO" id="GO:0004674">
    <property type="term" value="F:protein serine/threonine kinase activity"/>
    <property type="evidence" value="ECO:0007669"/>
    <property type="project" value="TreeGrafter"/>
</dbReference>
<keyword evidence="1" id="KW-0808">Transferase</keyword>
<feature type="binding site" evidence="5">
    <location>
        <position position="118"/>
    </location>
    <ligand>
        <name>ATP</name>
        <dbReference type="ChEBI" id="CHEBI:30616"/>
    </ligand>
</feature>
<dbReference type="Gene3D" id="3.30.200.20">
    <property type="entry name" value="Phosphorylase Kinase, domain 1"/>
    <property type="match status" value="1"/>
</dbReference>
<evidence type="ECO:0000256" key="6">
    <source>
        <dbReference type="SAM" id="Phobius"/>
    </source>
</evidence>
<sequence length="817" mass="89916">MDEHQADPSGEWTPVQQLLDELLDLPADLRAQALARSSASPVVIQRVRDLLAALEGSPDYLESAITAPRSNASAPASLAQGAIVGSWRIERLLGRGGMGEVYLAARSDGAFEQQVAIKLVSPDAVAHLDRFHAERRILASLEHPGIARLLDGGVSADARPYMVMEYVDGQDIVSWCRDRRLDLGDRLSLFNKVCAAVRYAHSRLVVHRDLKPRNIFVTARGDVKLLDFGVARMLEAESDAARTQPLLTPEYASPEQLEGEPVSLATDVYALGLLLFELLAGVSPWATRNSSMPALVRRILAGDPPAPSKIAAQQESPPVPAKAIRGDLDAIVLKALRREPERRYDSVAALADDLRRHREHQGVLARSGETGYLLRRFLRRHWVVSAFSFALVLSISIGLLAALRYAREADQARIHAEQENDRIVAVLSYLQHMFREVSSAPSDQPASMRQVLERSANELATSFEGKPDEKAAALSVIADFYIEIGDHDAAAPLLEELLASLGDQPGEQRAHTQLELATCQLYMRRLDEGQQNIEAAVAWFADSPAPKAEVDLLRAYDIQAKLLWERDERERSIDIWRRMVSLSRLVNGPDHYRTAGYLNSLAVRLLDTEGPQAALEAGGEAWSIMERTQQQNTVMGLAVANGYSIVLREAGKPDQAEAVLHQAIATMRTLYGPSARLVALYFNLVVAQLMQDKTREALDAINEVEGLLAQGGVTLKPDSEGMLRMSLSRARVESRLGNAGEARRVFDRAQPVVAQSYKPDSPTWLMASTVEAEVLFAEKRSVEARQALQRVIDVYASGKAGPAPPDFEPVRKRIMGK</sequence>
<keyword evidence="4 5" id="KW-0067">ATP-binding</keyword>
<dbReference type="InterPro" id="IPR011990">
    <property type="entry name" value="TPR-like_helical_dom_sf"/>
</dbReference>
<dbReference type="PROSITE" id="PS00107">
    <property type="entry name" value="PROTEIN_KINASE_ATP"/>
    <property type="match status" value="1"/>
</dbReference>
<evidence type="ECO:0000256" key="2">
    <source>
        <dbReference type="ARBA" id="ARBA00022741"/>
    </source>
</evidence>
<evidence type="ECO:0000256" key="4">
    <source>
        <dbReference type="ARBA" id="ARBA00022840"/>
    </source>
</evidence>
<feature type="domain" description="Protein kinase" evidence="7">
    <location>
        <begin position="87"/>
        <end position="363"/>
    </location>
</feature>
<dbReference type="InterPro" id="IPR008271">
    <property type="entry name" value="Ser/Thr_kinase_AS"/>
</dbReference>
<dbReference type="InterPro" id="IPR011009">
    <property type="entry name" value="Kinase-like_dom_sf"/>
</dbReference>
<dbReference type="Gene3D" id="1.10.510.10">
    <property type="entry name" value="Transferase(Phosphotransferase) domain 1"/>
    <property type="match status" value="1"/>
</dbReference>
<organism evidence="8 9">
    <name type="scientific">Hydrocarboniphaga effusa AP103</name>
    <dbReference type="NCBI Taxonomy" id="1172194"/>
    <lineage>
        <taxon>Bacteria</taxon>
        <taxon>Pseudomonadati</taxon>
        <taxon>Pseudomonadota</taxon>
        <taxon>Gammaproteobacteria</taxon>
        <taxon>Nevskiales</taxon>
        <taxon>Nevskiaceae</taxon>
        <taxon>Hydrocarboniphaga</taxon>
    </lineage>
</organism>
<evidence type="ECO:0000256" key="3">
    <source>
        <dbReference type="ARBA" id="ARBA00022777"/>
    </source>
</evidence>
<dbReference type="OrthoDB" id="9801841at2"/>
<dbReference type="RefSeq" id="WP_007186273.1">
    <property type="nucleotide sequence ID" value="NZ_AKGD01000002.1"/>
</dbReference>
<accession>I7ZDG8</accession>
<keyword evidence="6" id="KW-0472">Membrane</keyword>
<proteinExistence type="predicted"/>
<dbReference type="PANTHER" id="PTHR43289:SF34">
    <property type="entry name" value="SERINE_THREONINE-PROTEIN KINASE YBDM-RELATED"/>
    <property type="match status" value="1"/>
</dbReference>
<evidence type="ECO:0000259" key="7">
    <source>
        <dbReference type="PROSITE" id="PS50011"/>
    </source>
</evidence>
<dbReference type="EMBL" id="AKGD01000002">
    <property type="protein sequence ID" value="EIT69752.1"/>
    <property type="molecule type" value="Genomic_DNA"/>
</dbReference>
<evidence type="ECO:0000313" key="8">
    <source>
        <dbReference type="EMBL" id="EIT69752.1"/>
    </source>
</evidence>
<evidence type="ECO:0000313" key="9">
    <source>
        <dbReference type="Proteomes" id="UP000003704"/>
    </source>
</evidence>
<keyword evidence="2 5" id="KW-0547">Nucleotide-binding</keyword>
<dbReference type="STRING" id="1172194.WQQ_33340"/>
<reference evidence="8 9" key="1">
    <citation type="journal article" date="2012" name="J. Bacteriol.">
        <title>Genome Sequence of n-Alkane-Degrading Hydrocarboniphaga effusa Strain AP103T (ATCC BAA-332T).</title>
        <authorList>
            <person name="Chang H.K."/>
            <person name="Zylstra G.J."/>
            <person name="Chae J.C."/>
        </authorList>
    </citation>
    <scope>NUCLEOTIDE SEQUENCE [LARGE SCALE GENOMIC DNA]</scope>
    <source>
        <strain evidence="8 9">AP103</strain>
    </source>
</reference>
<keyword evidence="6" id="KW-0812">Transmembrane</keyword>
<dbReference type="Pfam" id="PF00069">
    <property type="entry name" value="Pkinase"/>
    <property type="match status" value="1"/>
</dbReference>
<keyword evidence="3" id="KW-0418">Kinase</keyword>
<dbReference type="Gene3D" id="1.25.40.10">
    <property type="entry name" value="Tetratricopeptide repeat domain"/>
    <property type="match status" value="2"/>
</dbReference>
<feature type="transmembrane region" description="Helical" evidence="6">
    <location>
        <begin position="382"/>
        <end position="403"/>
    </location>
</feature>
<name>I7ZDG8_9GAMM</name>
<dbReference type="InterPro" id="IPR017441">
    <property type="entry name" value="Protein_kinase_ATP_BS"/>
</dbReference>
<dbReference type="AlphaFoldDB" id="I7ZDG8"/>
<dbReference type="InterPro" id="IPR000719">
    <property type="entry name" value="Prot_kinase_dom"/>
</dbReference>
<evidence type="ECO:0000256" key="1">
    <source>
        <dbReference type="ARBA" id="ARBA00022679"/>
    </source>
</evidence>
<keyword evidence="6" id="KW-1133">Transmembrane helix</keyword>
<dbReference type="PROSITE" id="PS50011">
    <property type="entry name" value="PROTEIN_KINASE_DOM"/>
    <property type="match status" value="1"/>
</dbReference>
<gene>
    <name evidence="8" type="ORF">WQQ_33340</name>
</gene>
<protein>
    <recommendedName>
        <fullName evidence="7">Protein kinase domain-containing protein</fullName>
    </recommendedName>
</protein>
<dbReference type="GO" id="GO:0005524">
    <property type="term" value="F:ATP binding"/>
    <property type="evidence" value="ECO:0007669"/>
    <property type="project" value="UniProtKB-UniRule"/>
</dbReference>
<dbReference type="SUPFAM" id="SSF56112">
    <property type="entry name" value="Protein kinase-like (PK-like)"/>
    <property type="match status" value="1"/>
</dbReference>
<dbReference type="SUPFAM" id="SSF48452">
    <property type="entry name" value="TPR-like"/>
    <property type="match status" value="2"/>
</dbReference>
<evidence type="ECO:0000256" key="5">
    <source>
        <dbReference type="PROSITE-ProRule" id="PRU10141"/>
    </source>
</evidence>
<keyword evidence="9" id="KW-1185">Reference proteome</keyword>
<dbReference type="Proteomes" id="UP000003704">
    <property type="component" value="Unassembled WGS sequence"/>
</dbReference>
<dbReference type="SMART" id="SM00220">
    <property type="entry name" value="S_TKc"/>
    <property type="match status" value="1"/>
</dbReference>
<dbReference type="PROSITE" id="PS00108">
    <property type="entry name" value="PROTEIN_KINASE_ST"/>
    <property type="match status" value="1"/>
</dbReference>
<dbReference type="PATRIC" id="fig|1172194.4.peg.3233"/>
<dbReference type="PANTHER" id="PTHR43289">
    <property type="entry name" value="MITOGEN-ACTIVATED PROTEIN KINASE KINASE KINASE 20-RELATED"/>
    <property type="match status" value="1"/>
</dbReference>
<comment type="caution">
    <text evidence="8">The sequence shown here is derived from an EMBL/GenBank/DDBJ whole genome shotgun (WGS) entry which is preliminary data.</text>
</comment>